<dbReference type="EMBL" id="JAQAGZ010000022">
    <property type="protein sequence ID" value="MCZ8516217.1"/>
    <property type="molecule type" value="Genomic_DNA"/>
</dbReference>
<evidence type="ECO:0000313" key="4">
    <source>
        <dbReference type="Proteomes" id="UP001527882"/>
    </source>
</evidence>
<feature type="chain" id="PRO_5045368150" evidence="1">
    <location>
        <begin position="28"/>
        <end position="805"/>
    </location>
</feature>
<dbReference type="InterPro" id="IPR032599">
    <property type="entry name" value="YcdB/YcdC_rep_domain"/>
</dbReference>
<dbReference type="Pfam" id="PF00395">
    <property type="entry name" value="SLH"/>
    <property type="match status" value="3"/>
</dbReference>
<dbReference type="RefSeq" id="WP_269884751.1">
    <property type="nucleotide sequence ID" value="NZ_JAQAGZ010000022.1"/>
</dbReference>
<dbReference type="InterPro" id="IPR001119">
    <property type="entry name" value="SLH_dom"/>
</dbReference>
<accession>A0ABT4QHE7</accession>
<name>A0ABT4QHE7_9BACL</name>
<dbReference type="Pfam" id="PF16244">
    <property type="entry name" value="DUF4901"/>
    <property type="match status" value="2"/>
</dbReference>
<feature type="domain" description="SLH" evidence="2">
    <location>
        <begin position="610"/>
        <end position="672"/>
    </location>
</feature>
<feature type="domain" description="SLH" evidence="2">
    <location>
        <begin position="677"/>
        <end position="738"/>
    </location>
</feature>
<sequence length="805" mass="88632">MQYDWKKGCAAGLTAAMLLGAMTPAYASAQVTSISGTVPAAAADQTAASDASGGKAAGASEAPVDTKISRERAIELAKGYVTIPGDYKLQNVNNQSSFNPAGGSRGSWSLSFVKQDQNRYYGNISVSVDADTGKLLSFYLSKNEPDKKPVFPPKVQLAQAKQLVEEYIAAMKPELKDQIKYDDEFERNYRMPLNGPVQYQFRFFRTVNGVVFPQNSISVTVGDEGGIVGFNLQWDDTLNFKKPENIVPADQAAELFKKNTVPELQYIMPYDVKEKPEPMLAYQMIPFLLDAEKGEAIAPDGSKPAASRPWLPVSDKPLGQEPQTPMKLTKEQAVERAASLLPIPKDSQLQNAAYREYTDPRIGTTTSAWELRWSHTTEQDKGKPDITAVVDSDTGSITHYSKYDIRPLQAAQTQAADWETTYKSLQDKAVQYVKAWLPAYAHELYFQEQQISDLPKEKLAQMNTINFNFRRMAGGAFTEFDQVSLSFDRSSGELQYFNSNLSRLAYPAELPAILPNADAKSKLLSQYRIELQYVIDPKSGGGFPYPAGMPMEKYNVMVAAGEFKPNANAAKPETRLVYALKPAYTVRGSLFLDAVTGEWKSRENGKVVKPQAAPPSDINGHWAENALRLMVDYQALDVKDGKVLPDAPITRGEMIKMMLLTLNGGYDVFPTAAYAGRAASFSDVAKDSPYFAYVENAVDRGLIDRTDVFRPDATLSRAELAGLIVRGLGYRKLAEVDGLFTPKATDLDGVKNPGDIALVTALQIMSADGTRFSPEVQVTRASAAAAFYKFLQVRAELQDSPNRGW</sequence>
<dbReference type="Proteomes" id="UP001527882">
    <property type="component" value="Unassembled WGS sequence"/>
</dbReference>
<gene>
    <name evidence="3" type="ORF">O9H85_28250</name>
</gene>
<reference evidence="3 4" key="1">
    <citation type="submission" date="2022-12" db="EMBL/GenBank/DDBJ databases">
        <title>Draft genome sequence of Paenibacillus sp. dW9.</title>
        <authorList>
            <person name="Choi E.-W."/>
            <person name="Kim D.-U."/>
        </authorList>
    </citation>
    <scope>NUCLEOTIDE SEQUENCE [LARGE SCALE GENOMIC DNA]</scope>
    <source>
        <strain evidence="4">dW9</strain>
    </source>
</reference>
<comment type="caution">
    <text evidence="3">The sequence shown here is derived from an EMBL/GenBank/DDBJ whole genome shotgun (WGS) entry which is preliminary data.</text>
</comment>
<proteinExistence type="predicted"/>
<evidence type="ECO:0000259" key="2">
    <source>
        <dbReference type="PROSITE" id="PS51272"/>
    </source>
</evidence>
<evidence type="ECO:0000313" key="3">
    <source>
        <dbReference type="EMBL" id="MCZ8516217.1"/>
    </source>
</evidence>
<evidence type="ECO:0000256" key="1">
    <source>
        <dbReference type="SAM" id="SignalP"/>
    </source>
</evidence>
<feature type="domain" description="SLH" evidence="2">
    <location>
        <begin position="739"/>
        <end position="801"/>
    </location>
</feature>
<protein>
    <submittedName>
        <fullName evidence="3">S-layer homology domain-containing protein</fullName>
    </submittedName>
</protein>
<keyword evidence="1" id="KW-0732">Signal</keyword>
<dbReference type="PROSITE" id="PS51272">
    <property type="entry name" value="SLH"/>
    <property type="match status" value="3"/>
</dbReference>
<feature type="signal peptide" evidence="1">
    <location>
        <begin position="1"/>
        <end position="27"/>
    </location>
</feature>
<keyword evidence="4" id="KW-1185">Reference proteome</keyword>
<organism evidence="3 4">
    <name type="scientific">Paenibacillus gyeongsangnamensis</name>
    <dbReference type="NCBI Taxonomy" id="3388067"/>
    <lineage>
        <taxon>Bacteria</taxon>
        <taxon>Bacillati</taxon>
        <taxon>Bacillota</taxon>
        <taxon>Bacilli</taxon>
        <taxon>Bacillales</taxon>
        <taxon>Paenibacillaceae</taxon>
        <taxon>Paenibacillus</taxon>
    </lineage>
</organism>